<protein>
    <submittedName>
        <fullName evidence="2">Energy transducer TonB</fullName>
    </submittedName>
</protein>
<evidence type="ECO:0000313" key="2">
    <source>
        <dbReference type="EMBL" id="MCP8898766.1"/>
    </source>
</evidence>
<feature type="transmembrane region" description="Helical" evidence="1">
    <location>
        <begin position="6"/>
        <end position="30"/>
    </location>
</feature>
<keyword evidence="1" id="KW-0472">Membrane</keyword>
<name>A0A9X2KSE9_9GAMM</name>
<dbReference type="RefSeq" id="WP_253967035.1">
    <property type="nucleotide sequence ID" value="NZ_JAMFTH010000001.1"/>
</dbReference>
<accession>A0A9X2KSE9</accession>
<gene>
    <name evidence="2" type="ORF">M6D89_05570</name>
</gene>
<keyword evidence="1" id="KW-0812">Transmembrane</keyword>
<keyword evidence="1" id="KW-1133">Transmembrane helix</keyword>
<proteinExistence type="predicted"/>
<sequence length="179" mass="20389">METTFAYSLLDTCIKIALGAAIALFSVWWWQRRQTIAGPRSLREQKHLATFEAISDFVGQVTHCFSKYASLAAESVEFGERWPAARKAELEQVSNELVESFQKMADAEAKLLMLGEKNLERSLKIYAGQIVAFRRQVYAGRKDITSEQVVALRQGVLQARESFYDMLSRKYDKVLSNPQ</sequence>
<dbReference type="Proteomes" id="UP001139319">
    <property type="component" value="Unassembled WGS sequence"/>
</dbReference>
<reference evidence="2" key="1">
    <citation type="submission" date="2022-05" db="EMBL/GenBank/DDBJ databases">
        <authorList>
            <person name="Sun H.-N."/>
        </authorList>
    </citation>
    <scope>NUCLEOTIDE SEQUENCE</scope>
    <source>
        <strain evidence="2">HB14</strain>
    </source>
</reference>
<comment type="caution">
    <text evidence="2">The sequence shown here is derived from an EMBL/GenBank/DDBJ whole genome shotgun (WGS) entry which is preliminary data.</text>
</comment>
<dbReference type="EMBL" id="JAMFTH010000001">
    <property type="protein sequence ID" value="MCP8898766.1"/>
    <property type="molecule type" value="Genomic_DNA"/>
</dbReference>
<evidence type="ECO:0000313" key="3">
    <source>
        <dbReference type="Proteomes" id="UP001139319"/>
    </source>
</evidence>
<dbReference type="AlphaFoldDB" id="A0A9X2KSE9"/>
<evidence type="ECO:0000256" key="1">
    <source>
        <dbReference type="SAM" id="Phobius"/>
    </source>
</evidence>
<keyword evidence="3" id="KW-1185">Reference proteome</keyword>
<organism evidence="2 3">
    <name type="scientific">Gilvimarinus xylanilyticus</name>
    <dbReference type="NCBI Taxonomy" id="2944139"/>
    <lineage>
        <taxon>Bacteria</taxon>
        <taxon>Pseudomonadati</taxon>
        <taxon>Pseudomonadota</taxon>
        <taxon>Gammaproteobacteria</taxon>
        <taxon>Cellvibrionales</taxon>
        <taxon>Cellvibrionaceae</taxon>
        <taxon>Gilvimarinus</taxon>
    </lineage>
</organism>
<reference evidence="2" key="2">
    <citation type="submission" date="2023-01" db="EMBL/GenBank/DDBJ databases">
        <title>Gilvimarinus xylanilyticus HB14 isolated from Caulerpa lentillifera aquaculture base in Hainan, China.</title>
        <authorList>
            <person name="Zhang Y.-J."/>
        </authorList>
    </citation>
    <scope>NUCLEOTIDE SEQUENCE</scope>
    <source>
        <strain evidence="2">HB14</strain>
    </source>
</reference>